<organism evidence="1 2">
    <name type="scientific">Rhizoctonia solani</name>
    <dbReference type="NCBI Taxonomy" id="456999"/>
    <lineage>
        <taxon>Eukaryota</taxon>
        <taxon>Fungi</taxon>
        <taxon>Dikarya</taxon>
        <taxon>Basidiomycota</taxon>
        <taxon>Agaricomycotina</taxon>
        <taxon>Agaricomycetes</taxon>
        <taxon>Cantharellales</taxon>
        <taxon>Ceratobasidiaceae</taxon>
        <taxon>Rhizoctonia</taxon>
    </lineage>
</organism>
<evidence type="ECO:0000313" key="2">
    <source>
        <dbReference type="Proteomes" id="UP000663888"/>
    </source>
</evidence>
<dbReference type="AlphaFoldDB" id="A0A8H3B1L3"/>
<reference evidence="1" key="1">
    <citation type="submission" date="2021-01" db="EMBL/GenBank/DDBJ databases">
        <authorList>
            <person name="Kaushik A."/>
        </authorList>
    </citation>
    <scope>NUCLEOTIDE SEQUENCE</scope>
    <source>
        <strain evidence="1">AG4-R118</strain>
    </source>
</reference>
<gene>
    <name evidence="1" type="ORF">RDB_LOCUS57668</name>
</gene>
<name>A0A8H3B1L3_9AGAM</name>
<sequence>MPPTNKESVMIKYIIDAIDSIPIESIRKFAARSQRFVDAYASGKNGEKAIHWATKEFRSHRQTPAHIPYNQIAPEYVHTQ</sequence>
<protein>
    <submittedName>
        <fullName evidence="1">Uncharacterized protein</fullName>
    </submittedName>
</protein>
<dbReference type="Proteomes" id="UP000663888">
    <property type="component" value="Unassembled WGS sequence"/>
</dbReference>
<dbReference type="EMBL" id="CAJMWX010001029">
    <property type="protein sequence ID" value="CAE6445313.1"/>
    <property type="molecule type" value="Genomic_DNA"/>
</dbReference>
<comment type="caution">
    <text evidence="1">The sequence shown here is derived from an EMBL/GenBank/DDBJ whole genome shotgun (WGS) entry which is preliminary data.</text>
</comment>
<accession>A0A8H3B1L3</accession>
<evidence type="ECO:0000313" key="1">
    <source>
        <dbReference type="EMBL" id="CAE6445313.1"/>
    </source>
</evidence>
<proteinExistence type="predicted"/>